<dbReference type="InterPro" id="IPR018247">
    <property type="entry name" value="EF_Hand_1_Ca_BS"/>
</dbReference>
<dbReference type="Gene3D" id="2.60.120.650">
    <property type="entry name" value="Cupin"/>
    <property type="match status" value="1"/>
</dbReference>
<proteinExistence type="predicted"/>
<gene>
    <name evidence="6" type="ORF">HOLleu_28593</name>
</gene>
<dbReference type="SMART" id="SM00558">
    <property type="entry name" value="JmjC"/>
    <property type="match status" value="1"/>
</dbReference>
<dbReference type="FunFam" id="2.60.120.650:FF:000025">
    <property type="entry name" value="Lysine-specific demethylase 8"/>
    <property type="match status" value="1"/>
</dbReference>
<evidence type="ECO:0000313" key="6">
    <source>
        <dbReference type="EMBL" id="KAJ8029248.1"/>
    </source>
</evidence>
<dbReference type="AlphaFoldDB" id="A0A9Q1H110"/>
<feature type="signal peptide" evidence="3">
    <location>
        <begin position="1"/>
        <end position="24"/>
    </location>
</feature>
<feature type="compositionally biased region" description="Basic and acidic residues" evidence="2">
    <location>
        <begin position="439"/>
        <end position="460"/>
    </location>
</feature>
<dbReference type="InterPro" id="IPR003347">
    <property type="entry name" value="JmjC_dom"/>
</dbReference>
<accession>A0A9Q1H110</accession>
<dbReference type="SUPFAM" id="SSF47473">
    <property type="entry name" value="EF-hand"/>
    <property type="match status" value="1"/>
</dbReference>
<feature type="domain" description="EF-hand" evidence="4">
    <location>
        <begin position="333"/>
        <end position="368"/>
    </location>
</feature>
<evidence type="ECO:0000256" key="2">
    <source>
        <dbReference type="SAM" id="MobiDB-lite"/>
    </source>
</evidence>
<feature type="compositionally biased region" description="Basic and acidic residues" evidence="2">
    <location>
        <begin position="383"/>
        <end position="396"/>
    </location>
</feature>
<feature type="domain" description="JmjC" evidence="5">
    <location>
        <begin position="125"/>
        <end position="285"/>
    </location>
</feature>
<feature type="compositionally biased region" description="Acidic residues" evidence="2">
    <location>
        <begin position="397"/>
        <end position="438"/>
    </location>
</feature>
<dbReference type="PROSITE" id="PS00018">
    <property type="entry name" value="EF_HAND_1"/>
    <property type="match status" value="1"/>
</dbReference>
<feature type="chain" id="PRO_5040288096" evidence="3">
    <location>
        <begin position="25"/>
        <end position="460"/>
    </location>
</feature>
<dbReference type="PROSITE" id="PS51184">
    <property type="entry name" value="JMJC"/>
    <property type="match status" value="1"/>
</dbReference>
<name>A0A9Q1H110_HOLLE</name>
<comment type="caution">
    <text evidence="6">The sequence shown here is derived from an EMBL/GenBank/DDBJ whole genome shotgun (WGS) entry which is preliminary data.</text>
</comment>
<dbReference type="InterPro" id="IPR041667">
    <property type="entry name" value="Cupin_8"/>
</dbReference>
<evidence type="ECO:0000259" key="4">
    <source>
        <dbReference type="PROSITE" id="PS50222"/>
    </source>
</evidence>
<organism evidence="6 7">
    <name type="scientific">Holothuria leucospilota</name>
    <name type="common">Black long sea cucumber</name>
    <name type="synonym">Mertensiothuria leucospilota</name>
    <dbReference type="NCBI Taxonomy" id="206669"/>
    <lineage>
        <taxon>Eukaryota</taxon>
        <taxon>Metazoa</taxon>
        <taxon>Echinodermata</taxon>
        <taxon>Eleutherozoa</taxon>
        <taxon>Echinozoa</taxon>
        <taxon>Holothuroidea</taxon>
        <taxon>Aspidochirotacea</taxon>
        <taxon>Aspidochirotida</taxon>
        <taxon>Holothuriidae</taxon>
        <taxon>Holothuria</taxon>
    </lineage>
</organism>
<evidence type="ECO:0000256" key="3">
    <source>
        <dbReference type="SAM" id="SignalP"/>
    </source>
</evidence>
<dbReference type="PANTHER" id="PTHR12461">
    <property type="entry name" value="HYPOXIA-INDUCIBLE FACTOR 1 ALPHA INHIBITOR-RELATED"/>
    <property type="match status" value="1"/>
</dbReference>
<keyword evidence="1" id="KW-0106">Calcium</keyword>
<dbReference type="GO" id="GO:0005509">
    <property type="term" value="F:calcium ion binding"/>
    <property type="evidence" value="ECO:0007669"/>
    <property type="project" value="InterPro"/>
</dbReference>
<dbReference type="EMBL" id="JAIZAY010000014">
    <property type="protein sequence ID" value="KAJ8029248.1"/>
    <property type="molecule type" value="Genomic_DNA"/>
</dbReference>
<dbReference type="OrthoDB" id="415358at2759"/>
<dbReference type="Proteomes" id="UP001152320">
    <property type="component" value="Chromosome 14"/>
</dbReference>
<dbReference type="PANTHER" id="PTHR12461:SF42">
    <property type="entry name" value="JMJC DOMAIN-CONTAINING PROTEIN"/>
    <property type="match status" value="1"/>
</dbReference>
<dbReference type="PROSITE" id="PS50222">
    <property type="entry name" value="EF_HAND_2"/>
    <property type="match status" value="1"/>
</dbReference>
<reference evidence="6" key="1">
    <citation type="submission" date="2021-10" db="EMBL/GenBank/DDBJ databases">
        <title>Tropical sea cucumber genome reveals ecological adaptation and Cuvierian tubules defense mechanism.</title>
        <authorList>
            <person name="Chen T."/>
        </authorList>
    </citation>
    <scope>NUCLEOTIDE SEQUENCE</scope>
    <source>
        <strain evidence="6">Nanhai2018</strain>
        <tissue evidence="6">Muscle</tissue>
    </source>
</reference>
<keyword evidence="7" id="KW-1185">Reference proteome</keyword>
<sequence>MPRPHQYFFFIGMSSLLLLRITESKTTHPPGHMLPLGSHRAPENPGVEVLDEAPIPKDFFYQYVQGSKPFLIKNHAKDMPAFKFWNDEYIRSKYGHLQVDVEQGKKENRSNYLWTMKLEEFLSKYNDSDIYLVNSLPREMMGDIWIIKSLLCGGFLDNLIDAVTWFSSGGTKSVFHFDALDNINCLFDGTKELILVPKMYAEHLDFDNPSGSYSSVDVDHVDMYKYPQFLDVPWYNVSMEPGDCLYIPYRWAHQVRSSGRNLAINIWFIHQHYFDEEDCKAKGDLPEFAVLSDFEIKDAEDLQTRSELISFVKLKGGLLTLADMEAAKTYFGAGEEELKALFEFMDQNNDNEVTEEEVASMDRVAFRDLANSFDSDRAEDDSRETGDVKDMTGIKEEMEDDDDDDNSDEDDDDDDYDDFDDDDYDDDDDDEKEEEEAEKESNEIYVKRKKHFIETNKSEL</sequence>
<dbReference type="SUPFAM" id="SSF51197">
    <property type="entry name" value="Clavaminate synthase-like"/>
    <property type="match status" value="1"/>
</dbReference>
<dbReference type="InterPro" id="IPR011992">
    <property type="entry name" value="EF-hand-dom_pair"/>
</dbReference>
<evidence type="ECO:0000256" key="1">
    <source>
        <dbReference type="ARBA" id="ARBA00022837"/>
    </source>
</evidence>
<dbReference type="InterPro" id="IPR002048">
    <property type="entry name" value="EF_hand_dom"/>
</dbReference>
<evidence type="ECO:0000259" key="5">
    <source>
        <dbReference type="PROSITE" id="PS51184"/>
    </source>
</evidence>
<keyword evidence="3" id="KW-0732">Signal</keyword>
<evidence type="ECO:0000313" key="7">
    <source>
        <dbReference type="Proteomes" id="UP001152320"/>
    </source>
</evidence>
<protein>
    <submittedName>
        <fullName evidence="6">JmjC domain-containing protein 5</fullName>
    </submittedName>
</protein>
<dbReference type="Pfam" id="PF13621">
    <property type="entry name" value="Cupin_8"/>
    <property type="match status" value="1"/>
</dbReference>
<feature type="region of interest" description="Disordered" evidence="2">
    <location>
        <begin position="374"/>
        <end position="460"/>
    </location>
</feature>